<evidence type="ECO:0000256" key="5">
    <source>
        <dbReference type="ARBA" id="ARBA00022737"/>
    </source>
</evidence>
<feature type="repeat" description="WD" evidence="9">
    <location>
        <begin position="405"/>
        <end position="446"/>
    </location>
</feature>
<dbReference type="AlphaFoldDB" id="A0A543IA16"/>
<dbReference type="GO" id="GO:0004674">
    <property type="term" value="F:protein serine/threonine kinase activity"/>
    <property type="evidence" value="ECO:0007669"/>
    <property type="project" value="UniProtKB-KW"/>
</dbReference>
<accession>A0A543IA16</accession>
<dbReference type="InterPro" id="IPR036322">
    <property type="entry name" value="WD40_repeat_dom_sf"/>
</dbReference>
<dbReference type="SUPFAM" id="SSF56112">
    <property type="entry name" value="Protein kinase-like (PK-like)"/>
    <property type="match status" value="1"/>
</dbReference>
<dbReference type="CDD" id="cd14014">
    <property type="entry name" value="STKc_PknB_like"/>
    <property type="match status" value="1"/>
</dbReference>
<evidence type="ECO:0000256" key="4">
    <source>
        <dbReference type="ARBA" id="ARBA00022679"/>
    </source>
</evidence>
<dbReference type="Gene3D" id="2.130.10.10">
    <property type="entry name" value="YVTN repeat-like/Quinoprotein amine dehydrogenase"/>
    <property type="match status" value="1"/>
</dbReference>
<dbReference type="PROSITE" id="PS50294">
    <property type="entry name" value="WD_REPEATS_REGION"/>
    <property type="match status" value="3"/>
</dbReference>
<evidence type="ECO:0000313" key="12">
    <source>
        <dbReference type="EMBL" id="TQM67431.1"/>
    </source>
</evidence>
<dbReference type="InterPro" id="IPR001680">
    <property type="entry name" value="WD40_rpt"/>
</dbReference>
<keyword evidence="2 12" id="KW-0723">Serine/threonine-protein kinase</keyword>
<dbReference type="Pfam" id="PF00400">
    <property type="entry name" value="WD40"/>
    <property type="match status" value="3"/>
</dbReference>
<sequence length="484" mass="50516">MESGAVLADRYRLTKRLGQGGMADMGEHDGHPFFVMELLDGTDFTEILARDPGGLPVDRVLETGAAVADALAYAHRRGVVHRDIKPANLMELAEGGVKICDFGISRSADATGRLTATGGMLGTPAYMAPEQYEGRPADARTDLYAFGCTLYALLTGDAPFDGETVPALMRQHLTVEPAPPSRHRPDVPAELDRLVLWLLAKDPADRPGSAEDVAERLRALASGRPVPSPEQAPSWSPPPIPSPVPAPPQADPVPAVPYPGAPPPVHPAPGVQTPQPWPTPVPAPNVPPAVGAVPAPAGPPAAGVGPMAPPVAGMPQGGPPPSRRTGRRSFLIGGLFVVGGAAVGATAWAADLLSSGQPENTTLKGHTDNVNAVAFSPDGRTVASGGGDNKVRLWSVAARRMIGTFDDAANWIKSLAYSPDGKYLAAGDGDGTTWLWDLATNRPETYEVRVMTVDAVAFSPDGRTLATGHVDNMVRLWKVGSGTK</sequence>
<dbReference type="EC" id="2.7.11.1" evidence="1"/>
<dbReference type="PANTHER" id="PTHR43289">
    <property type="entry name" value="MITOGEN-ACTIVATED PROTEIN KINASE KINASE KINASE 20-RELATED"/>
    <property type="match status" value="1"/>
</dbReference>
<dbReference type="SUPFAM" id="SSF50978">
    <property type="entry name" value="WD40 repeat-like"/>
    <property type="match status" value="1"/>
</dbReference>
<feature type="compositionally biased region" description="Pro residues" evidence="10">
    <location>
        <begin position="226"/>
        <end position="267"/>
    </location>
</feature>
<dbReference type="Gene3D" id="1.10.510.10">
    <property type="entry name" value="Transferase(Phosphotransferase) domain 1"/>
    <property type="match status" value="1"/>
</dbReference>
<dbReference type="PROSITE" id="PS50011">
    <property type="entry name" value="PROTEIN_KINASE_DOM"/>
    <property type="match status" value="1"/>
</dbReference>
<evidence type="ECO:0000256" key="7">
    <source>
        <dbReference type="ARBA" id="ARBA00022777"/>
    </source>
</evidence>
<dbReference type="GO" id="GO:0005524">
    <property type="term" value="F:ATP binding"/>
    <property type="evidence" value="ECO:0007669"/>
    <property type="project" value="UniProtKB-KW"/>
</dbReference>
<feature type="repeat" description="WD" evidence="9">
    <location>
        <begin position="363"/>
        <end position="404"/>
    </location>
</feature>
<evidence type="ECO:0000256" key="8">
    <source>
        <dbReference type="ARBA" id="ARBA00022840"/>
    </source>
</evidence>
<comment type="caution">
    <text evidence="12">The sequence shown here is derived from an EMBL/GenBank/DDBJ whole genome shotgun (WGS) entry which is preliminary data.</text>
</comment>
<dbReference type="Pfam" id="PF00069">
    <property type="entry name" value="Pkinase"/>
    <property type="match status" value="1"/>
</dbReference>
<evidence type="ECO:0000256" key="2">
    <source>
        <dbReference type="ARBA" id="ARBA00022527"/>
    </source>
</evidence>
<dbReference type="Proteomes" id="UP000316706">
    <property type="component" value="Unassembled WGS sequence"/>
</dbReference>
<feature type="repeat" description="WD" evidence="9">
    <location>
        <begin position="446"/>
        <end position="484"/>
    </location>
</feature>
<keyword evidence="4" id="KW-0808">Transferase</keyword>
<dbReference type="FunFam" id="1.10.510.10:FF:000021">
    <property type="entry name" value="Serine/threonine protein kinase"/>
    <property type="match status" value="1"/>
</dbReference>
<keyword evidence="5" id="KW-0677">Repeat</keyword>
<dbReference type="InterPro" id="IPR015943">
    <property type="entry name" value="WD40/YVTN_repeat-like_dom_sf"/>
</dbReference>
<dbReference type="EMBL" id="VFPO01000001">
    <property type="protein sequence ID" value="TQM67431.1"/>
    <property type="molecule type" value="Genomic_DNA"/>
</dbReference>
<evidence type="ECO:0000256" key="1">
    <source>
        <dbReference type="ARBA" id="ARBA00012513"/>
    </source>
</evidence>
<evidence type="ECO:0000256" key="10">
    <source>
        <dbReference type="SAM" id="MobiDB-lite"/>
    </source>
</evidence>
<evidence type="ECO:0000313" key="13">
    <source>
        <dbReference type="Proteomes" id="UP000316706"/>
    </source>
</evidence>
<dbReference type="PROSITE" id="PS50082">
    <property type="entry name" value="WD_REPEATS_2"/>
    <property type="match status" value="3"/>
</dbReference>
<feature type="region of interest" description="Disordered" evidence="10">
    <location>
        <begin position="222"/>
        <end position="283"/>
    </location>
</feature>
<evidence type="ECO:0000259" key="11">
    <source>
        <dbReference type="PROSITE" id="PS50011"/>
    </source>
</evidence>
<dbReference type="SMART" id="SM00220">
    <property type="entry name" value="S_TKc"/>
    <property type="match status" value="1"/>
</dbReference>
<dbReference type="InterPro" id="IPR011009">
    <property type="entry name" value="Kinase-like_dom_sf"/>
</dbReference>
<gene>
    <name evidence="12" type="ORF">FHX41_1045</name>
</gene>
<protein>
    <recommendedName>
        <fullName evidence="1">non-specific serine/threonine protein kinase</fullName>
        <ecNumber evidence="1">2.7.11.1</ecNumber>
    </recommendedName>
</protein>
<dbReference type="PANTHER" id="PTHR43289:SF6">
    <property type="entry name" value="SERINE_THREONINE-PROTEIN KINASE NEKL-3"/>
    <property type="match status" value="1"/>
</dbReference>
<dbReference type="InterPro" id="IPR000719">
    <property type="entry name" value="Prot_kinase_dom"/>
</dbReference>
<proteinExistence type="predicted"/>
<dbReference type="PROSITE" id="PS00678">
    <property type="entry name" value="WD_REPEATS_1"/>
    <property type="match status" value="1"/>
</dbReference>
<dbReference type="SMART" id="SM00320">
    <property type="entry name" value="WD40"/>
    <property type="match status" value="3"/>
</dbReference>
<keyword evidence="6" id="KW-0547">Nucleotide-binding</keyword>
<dbReference type="RefSeq" id="WP_185758614.1">
    <property type="nucleotide sequence ID" value="NZ_VFPO01000001.1"/>
</dbReference>
<keyword evidence="3 9" id="KW-0853">WD repeat</keyword>
<keyword evidence="7 12" id="KW-0418">Kinase</keyword>
<name>A0A543IA16_9ACTN</name>
<feature type="domain" description="Protein kinase" evidence="11">
    <location>
        <begin position="1"/>
        <end position="220"/>
    </location>
</feature>
<keyword evidence="13" id="KW-1185">Reference proteome</keyword>
<evidence type="ECO:0000256" key="9">
    <source>
        <dbReference type="PROSITE-ProRule" id="PRU00221"/>
    </source>
</evidence>
<organism evidence="12 13">
    <name type="scientific">Actinomadura hallensis</name>
    <dbReference type="NCBI Taxonomy" id="337895"/>
    <lineage>
        <taxon>Bacteria</taxon>
        <taxon>Bacillati</taxon>
        <taxon>Actinomycetota</taxon>
        <taxon>Actinomycetes</taxon>
        <taxon>Streptosporangiales</taxon>
        <taxon>Thermomonosporaceae</taxon>
        <taxon>Actinomadura</taxon>
    </lineage>
</organism>
<evidence type="ECO:0000256" key="6">
    <source>
        <dbReference type="ARBA" id="ARBA00022741"/>
    </source>
</evidence>
<evidence type="ECO:0000256" key="3">
    <source>
        <dbReference type="ARBA" id="ARBA00022574"/>
    </source>
</evidence>
<dbReference type="InterPro" id="IPR019775">
    <property type="entry name" value="WD40_repeat_CS"/>
</dbReference>
<reference evidence="12 13" key="1">
    <citation type="submission" date="2019-06" db="EMBL/GenBank/DDBJ databases">
        <title>Sequencing the genomes of 1000 actinobacteria strains.</title>
        <authorList>
            <person name="Klenk H.-P."/>
        </authorList>
    </citation>
    <scope>NUCLEOTIDE SEQUENCE [LARGE SCALE GENOMIC DNA]</scope>
    <source>
        <strain evidence="12 13">DSM 45043</strain>
    </source>
</reference>
<keyword evidence="8" id="KW-0067">ATP-binding</keyword>